<proteinExistence type="predicted"/>
<protein>
    <submittedName>
        <fullName evidence="1">Uncharacterized protein</fullName>
    </submittedName>
</protein>
<gene>
    <name evidence="1" type="ORF">R54767_02865</name>
</gene>
<dbReference type="Proteomes" id="UP000789752">
    <property type="component" value="Unassembled WGS sequence"/>
</dbReference>
<keyword evidence="2" id="KW-1185">Reference proteome</keyword>
<name>A0ABM8U4N7_9BURK</name>
<reference evidence="1 2" key="1">
    <citation type="submission" date="2021-04" db="EMBL/GenBank/DDBJ databases">
        <authorList>
            <person name="Vanwijnsberghe S."/>
        </authorList>
    </citation>
    <scope>NUCLEOTIDE SEQUENCE [LARGE SCALE GENOMIC DNA]</scope>
    <source>
        <strain evidence="1 2">LMG 32171</strain>
    </source>
</reference>
<comment type="caution">
    <text evidence="1">The sequence shown here is derived from an EMBL/GenBank/DDBJ whole genome shotgun (WGS) entry which is preliminary data.</text>
</comment>
<dbReference type="EMBL" id="CAJQYY010000015">
    <property type="protein sequence ID" value="CAG4902546.1"/>
    <property type="molecule type" value="Genomic_DNA"/>
</dbReference>
<sequence length="31" mass="3566">MSAQAPNFRMRPIQLKNPVVMFDGSKLPYQT</sequence>
<evidence type="ECO:0000313" key="1">
    <source>
        <dbReference type="EMBL" id="CAG4902546.1"/>
    </source>
</evidence>
<evidence type="ECO:0000313" key="2">
    <source>
        <dbReference type="Proteomes" id="UP000789752"/>
    </source>
</evidence>
<organism evidence="1 2">
    <name type="scientific">Paraburkholderia gardini</name>
    <dbReference type="NCBI Taxonomy" id="2823469"/>
    <lineage>
        <taxon>Bacteria</taxon>
        <taxon>Pseudomonadati</taxon>
        <taxon>Pseudomonadota</taxon>
        <taxon>Betaproteobacteria</taxon>
        <taxon>Burkholderiales</taxon>
        <taxon>Burkholderiaceae</taxon>
        <taxon>Paraburkholderia</taxon>
    </lineage>
</organism>
<accession>A0ABM8U4N7</accession>